<dbReference type="Proteomes" id="UP000765509">
    <property type="component" value="Unassembled WGS sequence"/>
</dbReference>
<keyword evidence="2" id="KW-1185">Reference proteome</keyword>
<protein>
    <submittedName>
        <fullName evidence="1">Uncharacterized protein</fullName>
    </submittedName>
</protein>
<accession>A0A9Q3H2K9</accession>
<dbReference type="EMBL" id="AVOT02008996">
    <property type="protein sequence ID" value="MBW0487135.1"/>
    <property type="molecule type" value="Genomic_DNA"/>
</dbReference>
<sequence>MSWGPLRGFKLSKIFKIEFRQKFIDRIKSSRSIHPSSTHHLLIIYSSSTIPLRSISDPSVIHSSLSYQSPSSIHHYRIDPINFFAFDLGRRSLFPYHRSAGNLRLLVQKSFKRKTRPSRREGEGEDCRLQYLIRINKSLLVFIDYRSVLEAISSFLVKDPEKKSQFSHWFIIKIINPSP</sequence>
<proteinExistence type="predicted"/>
<evidence type="ECO:0000313" key="1">
    <source>
        <dbReference type="EMBL" id="MBW0487135.1"/>
    </source>
</evidence>
<reference evidence="1" key="1">
    <citation type="submission" date="2021-03" db="EMBL/GenBank/DDBJ databases">
        <title>Draft genome sequence of rust myrtle Austropuccinia psidii MF-1, a brazilian biotype.</title>
        <authorList>
            <person name="Quecine M.C."/>
            <person name="Pachon D.M.R."/>
            <person name="Bonatelli M.L."/>
            <person name="Correr F.H."/>
            <person name="Franceschini L.M."/>
            <person name="Leite T.F."/>
            <person name="Margarido G.R.A."/>
            <person name="Almeida C.A."/>
            <person name="Ferrarezi J.A."/>
            <person name="Labate C.A."/>
        </authorList>
    </citation>
    <scope>NUCLEOTIDE SEQUENCE</scope>
    <source>
        <strain evidence="1">MF-1</strain>
    </source>
</reference>
<evidence type="ECO:0000313" key="2">
    <source>
        <dbReference type="Proteomes" id="UP000765509"/>
    </source>
</evidence>
<gene>
    <name evidence="1" type="ORF">O181_026850</name>
</gene>
<organism evidence="1 2">
    <name type="scientific">Austropuccinia psidii MF-1</name>
    <dbReference type="NCBI Taxonomy" id="1389203"/>
    <lineage>
        <taxon>Eukaryota</taxon>
        <taxon>Fungi</taxon>
        <taxon>Dikarya</taxon>
        <taxon>Basidiomycota</taxon>
        <taxon>Pucciniomycotina</taxon>
        <taxon>Pucciniomycetes</taxon>
        <taxon>Pucciniales</taxon>
        <taxon>Sphaerophragmiaceae</taxon>
        <taxon>Austropuccinia</taxon>
    </lineage>
</organism>
<comment type="caution">
    <text evidence="1">The sequence shown here is derived from an EMBL/GenBank/DDBJ whole genome shotgun (WGS) entry which is preliminary data.</text>
</comment>
<name>A0A9Q3H2K9_9BASI</name>
<dbReference type="AlphaFoldDB" id="A0A9Q3H2K9"/>